<keyword evidence="8" id="KW-1015">Disulfide bond</keyword>
<gene>
    <name evidence="12" type="ORF">Pyn_33843</name>
</gene>
<dbReference type="GO" id="GO:0030246">
    <property type="term" value="F:carbohydrate binding"/>
    <property type="evidence" value="ECO:0007669"/>
    <property type="project" value="InterPro"/>
</dbReference>
<reference evidence="12 13" key="1">
    <citation type="submission" date="2018-02" db="EMBL/GenBank/DDBJ databases">
        <title>Draft genome of wild Prunus yedoensis var. nudiflora.</title>
        <authorList>
            <person name="Baek S."/>
            <person name="Kim J.-H."/>
            <person name="Choi K."/>
            <person name="Kim G.-B."/>
            <person name="Cho A."/>
            <person name="Jang H."/>
            <person name="Shin C.-H."/>
            <person name="Yu H.-J."/>
            <person name="Mun J.-H."/>
        </authorList>
    </citation>
    <scope>NUCLEOTIDE SEQUENCE [LARGE SCALE GENOMIC DNA]</scope>
    <source>
        <strain evidence="13">cv. Jeju island</strain>
        <tissue evidence="12">Leaf</tissue>
    </source>
</reference>
<evidence type="ECO:0000313" key="12">
    <source>
        <dbReference type="EMBL" id="PQP94261.1"/>
    </source>
</evidence>
<dbReference type="Gene3D" id="2.60.40.1180">
    <property type="entry name" value="Golgi alpha-mannosidase II"/>
    <property type="match status" value="1"/>
</dbReference>
<dbReference type="InterPro" id="IPR013780">
    <property type="entry name" value="Glyco_hydro_b"/>
</dbReference>
<evidence type="ECO:0000256" key="3">
    <source>
        <dbReference type="ARBA" id="ARBA00022692"/>
    </source>
</evidence>
<evidence type="ECO:0000256" key="8">
    <source>
        <dbReference type="ARBA" id="ARBA00023157"/>
    </source>
</evidence>
<evidence type="ECO:0000256" key="7">
    <source>
        <dbReference type="ARBA" id="ARBA00023136"/>
    </source>
</evidence>
<evidence type="ECO:0000256" key="1">
    <source>
        <dbReference type="ARBA" id="ARBA00004323"/>
    </source>
</evidence>
<dbReference type="InterPro" id="IPR050843">
    <property type="entry name" value="Glycosyl_Hydrlase_38"/>
</dbReference>
<keyword evidence="5" id="KW-1133">Transmembrane helix</keyword>
<dbReference type="GO" id="GO:0000139">
    <property type="term" value="C:Golgi membrane"/>
    <property type="evidence" value="ECO:0007669"/>
    <property type="project" value="UniProtKB-SubCell"/>
</dbReference>
<dbReference type="OrthoDB" id="10261055at2759"/>
<keyword evidence="13" id="KW-1185">Reference proteome</keyword>
<keyword evidence="3" id="KW-0812">Transmembrane</keyword>
<comment type="caution">
    <text evidence="12">The sequence shown here is derived from an EMBL/GenBank/DDBJ whole genome shotgun (WGS) entry which is preliminary data.</text>
</comment>
<keyword evidence="6" id="KW-0333">Golgi apparatus</keyword>
<evidence type="ECO:0000256" key="4">
    <source>
        <dbReference type="ARBA" id="ARBA00022968"/>
    </source>
</evidence>
<sequence>MRHEKNDNNPSQFEPEQVRSKYDVQPVHRAIMIREGTKQSVVFFNPLGQTREEVVMLIVNRPDVTVLDSNWTCVQSQISPELQHDKSKIFTGRHRVYWKASVPALGLQTYYIANGFVGCEKAKPAKLRFFSKSTSLSCPTPYACSKAEVDVAEIQNRHQILTFNVNHGLLQKISYKNGSQIVVGEEIAMYSSWGSGAYLFKPNGDAQPIIEAGGQMVISEGPLVQEVYSYPKTAWEKSPISHSTRIYNGENTVQEFLIEKEYHVELLTQDFNDKD</sequence>
<keyword evidence="7" id="KW-0472">Membrane</keyword>
<protein>
    <recommendedName>
        <fullName evidence="9">mannosyl-oligosaccharide 1,3-1,6-alpha-mannosidase</fullName>
        <ecNumber evidence="9">3.2.1.114</ecNumber>
    </recommendedName>
</protein>
<evidence type="ECO:0000256" key="9">
    <source>
        <dbReference type="ARBA" id="ARBA00066412"/>
    </source>
</evidence>
<comment type="subcellular location">
    <subcellularLocation>
        <location evidence="1">Golgi apparatus membrane</location>
        <topology evidence="1">Single-pass type II membrane protein</topology>
    </subcellularLocation>
</comment>
<name>A0A314XJZ1_PRUYE</name>
<comment type="pathway">
    <text evidence="2">Protein modification; protein glycosylation.</text>
</comment>
<dbReference type="InterPro" id="IPR011013">
    <property type="entry name" value="Gal_mutarotase_sf_dom"/>
</dbReference>
<organism evidence="12 13">
    <name type="scientific">Prunus yedoensis var. nudiflora</name>
    <dbReference type="NCBI Taxonomy" id="2094558"/>
    <lineage>
        <taxon>Eukaryota</taxon>
        <taxon>Viridiplantae</taxon>
        <taxon>Streptophyta</taxon>
        <taxon>Embryophyta</taxon>
        <taxon>Tracheophyta</taxon>
        <taxon>Spermatophyta</taxon>
        <taxon>Magnoliopsida</taxon>
        <taxon>eudicotyledons</taxon>
        <taxon>Gunneridae</taxon>
        <taxon>Pentapetalae</taxon>
        <taxon>rosids</taxon>
        <taxon>fabids</taxon>
        <taxon>Rosales</taxon>
        <taxon>Rosaceae</taxon>
        <taxon>Amygdaloideae</taxon>
        <taxon>Amygdaleae</taxon>
        <taxon>Prunus</taxon>
    </lineage>
</organism>
<dbReference type="GO" id="GO:0004572">
    <property type="term" value="F:mannosyl-oligosaccharide 1,3-1,6-alpha-mannosidase activity"/>
    <property type="evidence" value="ECO:0007669"/>
    <property type="project" value="UniProtKB-EC"/>
</dbReference>
<dbReference type="Proteomes" id="UP000250321">
    <property type="component" value="Unassembled WGS sequence"/>
</dbReference>
<dbReference type="GO" id="GO:0006491">
    <property type="term" value="P:N-glycan processing"/>
    <property type="evidence" value="ECO:0007669"/>
    <property type="project" value="TreeGrafter"/>
</dbReference>
<dbReference type="FunFam" id="2.60.40.1180:FF:000019">
    <property type="entry name" value="Alpha-mannosidase 2"/>
    <property type="match status" value="1"/>
</dbReference>
<comment type="catalytic activity">
    <reaction evidence="10">
        <text>N(4)-{beta-D-GlcNAc-(1-&gt;2)-alpha-D-Man-(1-&gt;3)-[alpha-D-Man-(1-&gt;3)-[alpha-D-Man-(1-&gt;6)]-alpha-D-Man-(1-&gt;6)]-beta-D-Man-(1-&gt;4)-beta-D-GlcNAc-(1-&gt;4)-beta-D-GlcNAc}-L-asparaginyl-[protein] + 2 H2O = 2 alpha-D-mannopyranose + an N(4)-{beta-D-GlcNAc-(1-&gt;2)-alpha-D-Man-(1-&gt;3)-[alpha-D-Man-(1-&gt;6)]-beta-D-Man-(1-&gt;4)-beta-D-GlcNAc-(1-&gt;4)-beta-D-GlcNAc}-L-asparaginyl-[protein]</text>
        <dbReference type="Rhea" id="RHEA:56052"/>
        <dbReference type="Rhea" id="RHEA-COMP:14368"/>
        <dbReference type="Rhea" id="RHEA-COMP:14369"/>
        <dbReference type="ChEBI" id="CHEBI:15377"/>
        <dbReference type="ChEBI" id="CHEBI:28729"/>
        <dbReference type="ChEBI" id="CHEBI:60615"/>
        <dbReference type="ChEBI" id="CHEBI:60625"/>
        <dbReference type="EC" id="3.2.1.114"/>
    </reaction>
</comment>
<dbReference type="Pfam" id="PF07748">
    <property type="entry name" value="Glyco_hydro_38C"/>
    <property type="match status" value="1"/>
</dbReference>
<proteinExistence type="predicted"/>
<dbReference type="InterPro" id="IPR011682">
    <property type="entry name" value="Glyco_hydro_38_C"/>
</dbReference>
<dbReference type="EC" id="3.2.1.114" evidence="9"/>
<dbReference type="STRING" id="2094558.A0A314XJZ1"/>
<dbReference type="PANTHER" id="PTHR11607:SF3">
    <property type="entry name" value="LYSOSOMAL ALPHA-MANNOSIDASE"/>
    <property type="match status" value="1"/>
</dbReference>
<dbReference type="PANTHER" id="PTHR11607">
    <property type="entry name" value="ALPHA-MANNOSIDASE"/>
    <property type="match status" value="1"/>
</dbReference>
<dbReference type="Gene3D" id="2.70.98.30">
    <property type="entry name" value="Golgi alpha-mannosidase II, domain 4"/>
    <property type="match status" value="1"/>
</dbReference>
<keyword evidence="4" id="KW-0735">Signal-anchor</keyword>
<evidence type="ECO:0000259" key="11">
    <source>
        <dbReference type="Pfam" id="PF07748"/>
    </source>
</evidence>
<evidence type="ECO:0000256" key="6">
    <source>
        <dbReference type="ARBA" id="ARBA00023034"/>
    </source>
</evidence>
<dbReference type="GO" id="GO:0006013">
    <property type="term" value="P:mannose metabolic process"/>
    <property type="evidence" value="ECO:0007669"/>
    <property type="project" value="InterPro"/>
</dbReference>
<evidence type="ECO:0000256" key="10">
    <source>
        <dbReference type="ARBA" id="ARBA00093232"/>
    </source>
</evidence>
<accession>A0A314XJZ1</accession>
<dbReference type="AlphaFoldDB" id="A0A314XJZ1"/>
<evidence type="ECO:0000256" key="2">
    <source>
        <dbReference type="ARBA" id="ARBA00004922"/>
    </source>
</evidence>
<feature type="domain" description="Glycosyl hydrolase family 38 C-terminal" evidence="11">
    <location>
        <begin position="154"/>
        <end position="253"/>
    </location>
</feature>
<evidence type="ECO:0000313" key="13">
    <source>
        <dbReference type="Proteomes" id="UP000250321"/>
    </source>
</evidence>
<dbReference type="SUPFAM" id="SSF74650">
    <property type="entry name" value="Galactose mutarotase-like"/>
    <property type="match status" value="1"/>
</dbReference>
<dbReference type="EMBL" id="PJQY01002365">
    <property type="protein sequence ID" value="PQP94261.1"/>
    <property type="molecule type" value="Genomic_DNA"/>
</dbReference>
<evidence type="ECO:0000256" key="5">
    <source>
        <dbReference type="ARBA" id="ARBA00022989"/>
    </source>
</evidence>